<evidence type="ECO:0000256" key="1">
    <source>
        <dbReference type="SAM" id="MobiDB-lite"/>
    </source>
</evidence>
<gene>
    <name evidence="3" type="ORF">GSTUM_00004719001</name>
</gene>
<feature type="domain" description="DUF7514" evidence="2">
    <location>
        <begin position="102"/>
        <end position="258"/>
    </location>
</feature>
<organism evidence="3 4">
    <name type="scientific">Tuber melanosporum (strain Mel28)</name>
    <name type="common">Perigord black truffle</name>
    <dbReference type="NCBI Taxonomy" id="656061"/>
    <lineage>
        <taxon>Eukaryota</taxon>
        <taxon>Fungi</taxon>
        <taxon>Dikarya</taxon>
        <taxon>Ascomycota</taxon>
        <taxon>Pezizomycotina</taxon>
        <taxon>Pezizomycetes</taxon>
        <taxon>Pezizales</taxon>
        <taxon>Tuberaceae</taxon>
        <taxon>Tuber</taxon>
    </lineage>
</organism>
<reference evidence="3 4" key="1">
    <citation type="journal article" date="2010" name="Nature">
        <title>Perigord black truffle genome uncovers evolutionary origins and mechanisms of symbiosis.</title>
        <authorList>
            <person name="Martin F."/>
            <person name="Kohler A."/>
            <person name="Murat C."/>
            <person name="Balestrini R."/>
            <person name="Coutinho P.M."/>
            <person name="Jaillon O."/>
            <person name="Montanini B."/>
            <person name="Morin E."/>
            <person name="Noel B."/>
            <person name="Percudani R."/>
            <person name="Porcel B."/>
            <person name="Rubini A."/>
            <person name="Amicucci A."/>
            <person name="Amselem J."/>
            <person name="Anthouard V."/>
            <person name="Arcioni S."/>
            <person name="Artiguenave F."/>
            <person name="Aury J.M."/>
            <person name="Ballario P."/>
            <person name="Bolchi A."/>
            <person name="Brenna A."/>
            <person name="Brun A."/>
            <person name="Buee M."/>
            <person name="Cantarel B."/>
            <person name="Chevalier G."/>
            <person name="Couloux A."/>
            <person name="Da Silva C."/>
            <person name="Denoeud F."/>
            <person name="Duplessis S."/>
            <person name="Ghignone S."/>
            <person name="Hilselberger B."/>
            <person name="Iotti M."/>
            <person name="Marcais B."/>
            <person name="Mello A."/>
            <person name="Miranda M."/>
            <person name="Pacioni G."/>
            <person name="Quesneville H."/>
            <person name="Riccioni C."/>
            <person name="Ruotolo R."/>
            <person name="Splivallo R."/>
            <person name="Stocchi V."/>
            <person name="Tisserant E."/>
            <person name="Viscomi A.R."/>
            <person name="Zambonelli A."/>
            <person name="Zampieri E."/>
            <person name="Henrissat B."/>
            <person name="Lebrun M.H."/>
            <person name="Paolocci F."/>
            <person name="Bonfante P."/>
            <person name="Ottonello S."/>
            <person name="Wincker P."/>
        </authorList>
    </citation>
    <scope>NUCLEOTIDE SEQUENCE [LARGE SCALE GENOMIC DNA]</scope>
    <source>
        <strain evidence="3 4">Mel28</strain>
    </source>
</reference>
<feature type="compositionally biased region" description="Pro residues" evidence="1">
    <location>
        <begin position="83"/>
        <end position="96"/>
    </location>
</feature>
<evidence type="ECO:0000313" key="4">
    <source>
        <dbReference type="Proteomes" id="UP000006911"/>
    </source>
</evidence>
<dbReference type="Pfam" id="PF24355">
    <property type="entry name" value="DUF7514"/>
    <property type="match status" value="1"/>
</dbReference>
<dbReference type="GeneID" id="9181399"/>
<dbReference type="InterPro" id="IPR055936">
    <property type="entry name" value="DUF7514"/>
</dbReference>
<keyword evidence="4" id="KW-1185">Reference proteome</keyword>
<dbReference type="InParanoid" id="D5G7T7"/>
<dbReference type="EMBL" id="FN430031">
    <property type="protein sequence ID" value="CAZ80580.1"/>
    <property type="molecule type" value="Genomic_DNA"/>
</dbReference>
<evidence type="ECO:0000259" key="2">
    <source>
        <dbReference type="Pfam" id="PF24355"/>
    </source>
</evidence>
<feature type="region of interest" description="Disordered" evidence="1">
    <location>
        <begin position="43"/>
        <end position="113"/>
    </location>
</feature>
<accession>D5G7T7</accession>
<dbReference type="HOGENOM" id="CLU_880520_0_0_1"/>
<dbReference type="AlphaFoldDB" id="D5G7T7"/>
<name>D5G7T7_TUBMM</name>
<dbReference type="KEGG" id="tml:GSTUM_00004719001"/>
<protein>
    <submittedName>
        <fullName evidence="3">(Perigord truffle) hypothetical protein</fullName>
    </submittedName>
</protein>
<sequence length="316" mass="34324">MLAQPRYPLLGPVLSAASAQTTTSAVAANSRLLLGLRRGAARNPSSLPTHQHLPGLSYHVPPALPPPLPPRSHNIEETSPYLRPTPPATRIPPHPPTAASKLLSSNNAPTRRLKDRSDGVFAYRLLNPGQISNFCELAGKPLKENPFGVRVNEADSTSSSPDNNTDAGVAHLYNRLGIEYSLITRVTEGVVSQVAINHMPVLGHRGFRQLPVRETLEDPGHAHSFFGRLVRPAIVDGRRAFGEVSWGMFPAELDPAFATTSELSARVGALVAGLGSGSWHSGRRRLRRRTGRVWGPSARSMIRIWLLCTILTSSRR</sequence>
<proteinExistence type="predicted"/>
<dbReference type="RefSeq" id="XP_002836389.1">
    <property type="nucleotide sequence ID" value="XM_002836343.1"/>
</dbReference>
<dbReference type="Proteomes" id="UP000006911">
    <property type="component" value="Unassembled WGS sequence"/>
</dbReference>
<evidence type="ECO:0000313" key="3">
    <source>
        <dbReference type="EMBL" id="CAZ80580.1"/>
    </source>
</evidence>